<name>K7QS12_KLEPN</name>
<geneLocation type="plasmid" evidence="1">
    <name>pKDO1</name>
</geneLocation>
<dbReference type="PANTHER" id="PTHR35609:SF1">
    <property type="entry name" value="MACRO DOMAIN-CONTAINING PROTEIN"/>
    <property type="match status" value="1"/>
</dbReference>
<proteinExistence type="predicted"/>
<reference evidence="1" key="1">
    <citation type="journal article" date="2013" name="Antimicrob. Agents Chemother.">
        <title>Plasmid Content of a Clinically Relevant Klebsiella pneumoniae Clone from the Czech Republic Producing CTX-M-15 and QnrB1.</title>
        <authorList>
            <person name="Dolejska M."/>
            <person name="Villa L."/>
            <person name="Dobiasova H."/>
            <person name="Fortini D."/>
            <person name="Feudi C."/>
            <person name="Carattoli A."/>
        </authorList>
    </citation>
    <scope>NUCLEOTIDE SEQUENCE</scope>
    <source>
        <plasmid evidence="1">pKDO1</plasmid>
    </source>
</reference>
<organism evidence="1">
    <name type="scientific">Klebsiella pneumoniae</name>
    <dbReference type="NCBI Taxonomy" id="573"/>
    <lineage>
        <taxon>Bacteria</taxon>
        <taxon>Pseudomonadati</taxon>
        <taxon>Pseudomonadota</taxon>
        <taxon>Gammaproteobacteria</taxon>
        <taxon>Enterobacterales</taxon>
        <taxon>Enterobacteriaceae</taxon>
        <taxon>Klebsiella/Raoultella group</taxon>
        <taxon>Klebsiella</taxon>
        <taxon>Klebsiella pneumoniae complex</taxon>
    </lineage>
</organism>
<accession>K7QS12</accession>
<dbReference type="AlphaFoldDB" id="K7QS12"/>
<dbReference type="EMBL" id="JX424423">
    <property type="protein sequence ID" value="AFV70304.1"/>
    <property type="molecule type" value="Genomic_DNA"/>
</dbReference>
<evidence type="ECO:0000313" key="1">
    <source>
        <dbReference type="EMBL" id="AFV70304.1"/>
    </source>
</evidence>
<keyword evidence="1" id="KW-0614">Plasmid</keyword>
<sequence length="341" mass="37997">MSPFSIKELIMSWFNDVFGFEESDYAETQARFFQEGPFLHTRSQPSVSYRSGILTMPSLAELRKAVSNLVTEPYGRCRFDILEADAYDLHRKSEVKGALIQVASQFNLLEMPCEYTTPEKGITDYQFDHTQGPACAMACAAATVFRNYLVPMGSQTGQSTTSQLNTLADMEKAIGIDGIRMKNGYALMSANTVQAISRYIASLDEQMRDRLRQELRIGLHSDTEVTIPGVPEDQFVSQALCSALPVAYNSSPREEWAPFASLVLEASYEATLLAGVLNYRLTGNPRVYVTMVGGGAFGNEPGWIISALRRALYLVSHHNLEVMFVSYRHTPAALYSLIEEF</sequence>
<protein>
    <submittedName>
        <fullName evidence="1">Uncharacterized protein</fullName>
    </submittedName>
</protein>
<dbReference type="PANTHER" id="PTHR35609">
    <property type="entry name" value="MACRO DOMAIN-CONTAINING PROTEIN"/>
    <property type="match status" value="1"/>
</dbReference>